<dbReference type="GO" id="GO:0008104">
    <property type="term" value="P:intracellular protein localization"/>
    <property type="evidence" value="ECO:0007669"/>
    <property type="project" value="TreeGrafter"/>
</dbReference>
<evidence type="ECO:0000256" key="1">
    <source>
        <dbReference type="ARBA" id="ARBA00004123"/>
    </source>
</evidence>
<feature type="region of interest" description="Disordered" evidence="6">
    <location>
        <begin position="149"/>
        <end position="174"/>
    </location>
</feature>
<accession>A0A8H8RA28</accession>
<dbReference type="Pfam" id="PF08591">
    <property type="entry name" value="RNR_inhib"/>
    <property type="match status" value="1"/>
</dbReference>
<keyword evidence="8" id="KW-1185">Reference proteome</keyword>
<dbReference type="GO" id="GO:0005737">
    <property type="term" value="C:cytoplasm"/>
    <property type="evidence" value="ECO:0007669"/>
    <property type="project" value="UniProtKB-SubCell"/>
</dbReference>
<evidence type="ECO:0000256" key="3">
    <source>
        <dbReference type="ARBA" id="ARBA00005459"/>
    </source>
</evidence>
<dbReference type="PANTHER" id="PTHR28081:SF1">
    <property type="entry name" value="DAMAGE-REGULATED IMPORT FACILITATOR 1"/>
    <property type="match status" value="1"/>
</dbReference>
<comment type="similarity">
    <text evidence="3">Belongs to the DIF1/spd1 family.</text>
</comment>
<dbReference type="GeneID" id="41981767"/>
<dbReference type="OrthoDB" id="4072855at2759"/>
<organism evidence="7 8">
    <name type="scientific">Lachnellula hyalina</name>
    <dbReference type="NCBI Taxonomy" id="1316788"/>
    <lineage>
        <taxon>Eukaryota</taxon>
        <taxon>Fungi</taxon>
        <taxon>Dikarya</taxon>
        <taxon>Ascomycota</taxon>
        <taxon>Pezizomycotina</taxon>
        <taxon>Leotiomycetes</taxon>
        <taxon>Helotiales</taxon>
        <taxon>Lachnaceae</taxon>
        <taxon>Lachnellula</taxon>
    </lineage>
</organism>
<dbReference type="GO" id="GO:0005634">
    <property type="term" value="C:nucleus"/>
    <property type="evidence" value="ECO:0007669"/>
    <property type="project" value="UniProtKB-SubCell"/>
</dbReference>
<evidence type="ECO:0000313" key="7">
    <source>
        <dbReference type="EMBL" id="TVY30332.1"/>
    </source>
</evidence>
<name>A0A8H8RA28_9HELO</name>
<comment type="subcellular location">
    <subcellularLocation>
        <location evidence="2">Cytoplasm</location>
    </subcellularLocation>
    <subcellularLocation>
        <location evidence="1">Nucleus</location>
    </subcellularLocation>
</comment>
<evidence type="ECO:0000256" key="4">
    <source>
        <dbReference type="ARBA" id="ARBA00022490"/>
    </source>
</evidence>
<dbReference type="GO" id="GO:1990846">
    <property type="term" value="F:ribonucleoside-diphosphate reductase inhibitor activity"/>
    <property type="evidence" value="ECO:0007669"/>
    <property type="project" value="TreeGrafter"/>
</dbReference>
<sequence length="259" mass="28139">MPHHHVSKRPYNGSQPQITSYFSSPSTTGPLSDRAREPNNPPLSLPLDVQSNLLSVGMRVRKAVPEGYKTGAAYSAFTLFADDTSHFSGSSAASPEPEKRYGGVSGSGGNRPRARELTPFCGILKVGGMAQQQQQWGVEEEGEEDDMECPVLSQGSTSSNDYGGFTGNGGGNKRRFEDEEEQEVEGMNFDLGLEFRAGRVMAVPVPRRKKMELELDSRRKMVFGRGQENVAVVGADGDFGEAEFLDYEGVMGEVEMDGV</sequence>
<dbReference type="PANTHER" id="PTHR28081">
    <property type="entry name" value="DAMAGE-REGULATED IMPORT FACILITATOR 1-RELATED"/>
    <property type="match status" value="1"/>
</dbReference>
<reference evidence="7 8" key="1">
    <citation type="submission" date="2018-05" db="EMBL/GenBank/DDBJ databases">
        <title>Genome sequencing and assembly of the regulated plant pathogen Lachnellula willkommii and related sister species for the development of diagnostic species identification markers.</title>
        <authorList>
            <person name="Giroux E."/>
            <person name="Bilodeau G."/>
        </authorList>
    </citation>
    <scope>NUCLEOTIDE SEQUENCE [LARGE SCALE GENOMIC DNA]</scope>
    <source>
        <strain evidence="7 8">CBS 185.66</strain>
    </source>
</reference>
<evidence type="ECO:0000313" key="8">
    <source>
        <dbReference type="Proteomes" id="UP000431533"/>
    </source>
</evidence>
<protein>
    <submittedName>
        <fullName evidence="7">Uncharacterized protein</fullName>
    </submittedName>
</protein>
<gene>
    <name evidence="7" type="ORF">LHYA1_G001569</name>
</gene>
<proteinExistence type="inferred from homology"/>
<evidence type="ECO:0000256" key="5">
    <source>
        <dbReference type="ARBA" id="ARBA00023242"/>
    </source>
</evidence>
<evidence type="ECO:0000256" key="2">
    <source>
        <dbReference type="ARBA" id="ARBA00004496"/>
    </source>
</evidence>
<dbReference type="Proteomes" id="UP000431533">
    <property type="component" value="Unassembled WGS sequence"/>
</dbReference>
<dbReference type="EMBL" id="QGMH01000008">
    <property type="protein sequence ID" value="TVY30332.1"/>
    <property type="molecule type" value="Genomic_DNA"/>
</dbReference>
<dbReference type="InterPro" id="IPR013900">
    <property type="entry name" value="RNR_inhibitor"/>
</dbReference>
<keyword evidence="4" id="KW-0963">Cytoplasm</keyword>
<dbReference type="RefSeq" id="XP_031009118.1">
    <property type="nucleotide sequence ID" value="XM_031146549.1"/>
</dbReference>
<keyword evidence="5" id="KW-0539">Nucleus</keyword>
<feature type="compositionally biased region" description="Polar residues" evidence="6">
    <location>
        <begin position="12"/>
        <end position="30"/>
    </location>
</feature>
<feature type="region of interest" description="Disordered" evidence="6">
    <location>
        <begin position="1"/>
        <end position="46"/>
    </location>
</feature>
<comment type="caution">
    <text evidence="7">The sequence shown here is derived from an EMBL/GenBank/DDBJ whole genome shotgun (WGS) entry which is preliminary data.</text>
</comment>
<dbReference type="AlphaFoldDB" id="A0A8H8RA28"/>
<feature type="region of interest" description="Disordered" evidence="6">
    <location>
        <begin position="87"/>
        <end position="113"/>
    </location>
</feature>
<evidence type="ECO:0000256" key="6">
    <source>
        <dbReference type="SAM" id="MobiDB-lite"/>
    </source>
</evidence>